<organism evidence="1 2">
    <name type="scientific">Vaccinium darrowii</name>
    <dbReference type="NCBI Taxonomy" id="229202"/>
    <lineage>
        <taxon>Eukaryota</taxon>
        <taxon>Viridiplantae</taxon>
        <taxon>Streptophyta</taxon>
        <taxon>Embryophyta</taxon>
        <taxon>Tracheophyta</taxon>
        <taxon>Spermatophyta</taxon>
        <taxon>Magnoliopsida</taxon>
        <taxon>eudicotyledons</taxon>
        <taxon>Gunneridae</taxon>
        <taxon>Pentapetalae</taxon>
        <taxon>asterids</taxon>
        <taxon>Ericales</taxon>
        <taxon>Ericaceae</taxon>
        <taxon>Vaccinioideae</taxon>
        <taxon>Vaccinieae</taxon>
        <taxon>Vaccinium</taxon>
    </lineage>
</organism>
<sequence>MVNHVDDRTLQVFCIGTADTKLDELRFLSDSVRSNLNNFSAHSSSKVEVTVVDVSTSQKEAENCGDFKFVSRNDVLSCYFGSGEKLHSLPDDRGAAIAMMSEAIKCFLAKAHGHCVLAGAIGLGGSGGTSLLSSAFSSLPVGIPKIIVSTVASGQTEPYVGTSDLVLFPSVVDICGINKVSGAILSNAGAAFAGMVVGRLQASSSCKDDKFTVGITMFGVTTPCVNAIKERLLNKGYETLIFHATGVGGRAMENLVRAGFIQGVLDITTTEVADHIVGGVMACDSSRFDCIIEKKIPLVLSVGALDMVNFGAIDAIPSNFKQRKIYKHNEQVSLMRTTVDENKKFAAFIAEKLNKSSSMVSVCLPEKGISALDVPGKPFHDPEATGVLIDELQRLIQINDNRKVNVFPYHINDPEFATEVVNSFIEICKNSEASTDPQPQAFVEPYLNVQDRSVSMRTIPCHNTVPYSLGNFPNARPETLQRTQLILQQLKDQIRQGKPIIGAGAGTGISAKFEEVGGVDLIVLYNSGRFRMAGRGSLAGLLPFADANAVVVDMANEVLPVVKKVPVLAGVCATDPFRRMDYFLKQVESIGFHGVQNFPTVGLFDGNFRKNLEETGMGYGLEVAMIAEAHKMGLLTTPYAFNPDEAVEMAKAGADIIVAHMGLTTSGSIGAKTALSTEESVVLVQAIADAAHRINPDVIVLCHGGPISGPKEAEFVLKRTNGVHGFYGASSMERLPVEEAITVTVQQYKSIALK</sequence>
<proteinExistence type="predicted"/>
<evidence type="ECO:0000313" key="1">
    <source>
        <dbReference type="EMBL" id="KAH7865990.1"/>
    </source>
</evidence>
<name>A0ACB7ZK91_9ERIC</name>
<comment type="caution">
    <text evidence="1">The sequence shown here is derived from an EMBL/GenBank/DDBJ whole genome shotgun (WGS) entry which is preliminary data.</text>
</comment>
<dbReference type="EMBL" id="CM037159">
    <property type="protein sequence ID" value="KAH7865990.1"/>
    <property type="molecule type" value="Genomic_DNA"/>
</dbReference>
<protein>
    <submittedName>
        <fullName evidence="1">Uncharacterized protein</fullName>
    </submittedName>
</protein>
<keyword evidence="2" id="KW-1185">Reference proteome</keyword>
<evidence type="ECO:0000313" key="2">
    <source>
        <dbReference type="Proteomes" id="UP000828048"/>
    </source>
</evidence>
<accession>A0ACB7ZK91</accession>
<gene>
    <name evidence="1" type="ORF">Vadar_013935</name>
</gene>
<reference evidence="1 2" key="1">
    <citation type="journal article" date="2021" name="Hortic Res">
        <title>High-quality reference genome and annotation aids understanding of berry development for evergreen blueberry (Vaccinium darrowii).</title>
        <authorList>
            <person name="Yu J."/>
            <person name="Hulse-Kemp A.M."/>
            <person name="Babiker E."/>
            <person name="Staton M."/>
        </authorList>
    </citation>
    <scope>NUCLEOTIDE SEQUENCE [LARGE SCALE GENOMIC DNA]</scope>
    <source>
        <strain evidence="2">cv. NJ 8807/NJ 8810</strain>
        <tissue evidence="1">Young leaf</tissue>
    </source>
</reference>
<dbReference type="Proteomes" id="UP000828048">
    <property type="component" value="Chromosome 9"/>
</dbReference>